<comment type="subcellular location">
    <subcellularLocation>
        <location evidence="1">Cell membrane</location>
        <topology evidence="1">Multi-pass membrane protein</topology>
    </subcellularLocation>
</comment>
<keyword evidence="5 8" id="KW-1133">Transmembrane helix</keyword>
<gene>
    <name evidence="9" type="ORF">HHL08_18270</name>
</gene>
<feature type="transmembrane region" description="Helical" evidence="8">
    <location>
        <begin position="7"/>
        <end position="26"/>
    </location>
</feature>
<dbReference type="InterPro" id="IPR027417">
    <property type="entry name" value="P-loop_NTPase"/>
</dbReference>
<evidence type="ECO:0000256" key="7">
    <source>
        <dbReference type="SAM" id="MobiDB-lite"/>
    </source>
</evidence>
<keyword evidence="10" id="KW-1185">Reference proteome</keyword>
<dbReference type="CDD" id="cd01127">
    <property type="entry name" value="TrwB_TraG_TraD_VirD4"/>
    <property type="match status" value="1"/>
</dbReference>
<feature type="transmembrane region" description="Helical" evidence="8">
    <location>
        <begin position="46"/>
        <end position="64"/>
    </location>
</feature>
<dbReference type="Pfam" id="PF02534">
    <property type="entry name" value="T4SS-DNA_transf"/>
    <property type="match status" value="1"/>
</dbReference>
<dbReference type="PANTHER" id="PTHR37937:SF1">
    <property type="entry name" value="CONJUGATIVE TRANSFER: DNA TRANSPORT"/>
    <property type="match status" value="1"/>
</dbReference>
<sequence>MNATRILWGQVIAVISVTLLGIWSATQWTAHALAYQPELGQPWFWLGPWPIYPPYAFFWWWFAFDAYAPKIFQTGAFIAVSGAMAAIVIAIAMSVWRAREEKQSETYGSARWATDKEIRQAGLLKQDGVVIGSHKNRYLRHNGPEHILCFAPTRSGKGVGLVIPSLLAWPGSCIVHDIKGENWDLTAGFRARYGRVLLFDPTNPASNPYNPLLEVRKGDWEVRDAQNIADILIDPEGSLEKRTHWEKTSHSLLVGTILHVLYAEKDKSLAGVAGFLSDPRRSIETTLHRMKTTPHLGKDGVHPVVAAAAQELLNKSDNERSGVLSTAMSFLGLYRDPVIAQVTGASDWRITDLVDSAAPVSLYLVIPPSDISRTKPLVRLMLNQIGRRLTEELKAKGRRQRVMFMLDEFPALGRLDFFESALAFVAGYGIKAFLIAQSLNQIEKAYGSNNAILDNCHVRVAFAANDDNTASRVSNALGTATQMRAMKNYAGHRLSPWLGHIMVSRTETPRPLLTPGEVQQFSEHEEIVLVASTPPIRAEKAKYFLDPRFRARLLPAPTPKPLHPKKRPKDDWSALAPIAATLPTEAAKAEAKSSEQPSAAQPKPDVPSDADGTGSENDTANSGIRREPELGEHEDVVPAPKPPANEFDLDRDVAEDDAARAKREADRTMNRNARNASLDPDDGIDL</sequence>
<reference evidence="9 10" key="1">
    <citation type="submission" date="2020-04" db="EMBL/GenBank/DDBJ databases">
        <title>Sphingobium sp. AR-3-1 isolated from Arctic soil.</title>
        <authorList>
            <person name="Dahal R.H."/>
            <person name="Chaudhary D.K."/>
        </authorList>
    </citation>
    <scope>NUCLEOTIDE SEQUENCE [LARGE SCALE GENOMIC DNA]</scope>
    <source>
        <strain evidence="9 10">AR-3-1</strain>
    </source>
</reference>
<name>A0A7X9WY91_9SPHN</name>
<evidence type="ECO:0000256" key="2">
    <source>
        <dbReference type="ARBA" id="ARBA00008806"/>
    </source>
</evidence>
<dbReference type="InterPro" id="IPR051539">
    <property type="entry name" value="T4SS-coupling_protein"/>
</dbReference>
<feature type="compositionally biased region" description="Basic and acidic residues" evidence="7">
    <location>
        <begin position="624"/>
        <end position="636"/>
    </location>
</feature>
<feature type="region of interest" description="Disordered" evidence="7">
    <location>
        <begin position="553"/>
        <end position="572"/>
    </location>
</feature>
<evidence type="ECO:0000256" key="1">
    <source>
        <dbReference type="ARBA" id="ARBA00004651"/>
    </source>
</evidence>
<keyword evidence="3" id="KW-1003">Cell membrane</keyword>
<evidence type="ECO:0000313" key="10">
    <source>
        <dbReference type="Proteomes" id="UP000519023"/>
    </source>
</evidence>
<evidence type="ECO:0000313" key="9">
    <source>
        <dbReference type="EMBL" id="NML12065.1"/>
    </source>
</evidence>
<evidence type="ECO:0000256" key="3">
    <source>
        <dbReference type="ARBA" id="ARBA00022475"/>
    </source>
</evidence>
<dbReference type="Gene3D" id="3.40.50.300">
    <property type="entry name" value="P-loop containing nucleotide triphosphate hydrolases"/>
    <property type="match status" value="1"/>
</dbReference>
<dbReference type="EMBL" id="JABBFV010000016">
    <property type="protein sequence ID" value="NML12065.1"/>
    <property type="molecule type" value="Genomic_DNA"/>
</dbReference>
<feature type="compositionally biased region" description="Basic and acidic residues" evidence="7">
    <location>
        <begin position="648"/>
        <end position="669"/>
    </location>
</feature>
<protein>
    <submittedName>
        <fullName evidence="9">Conjugal transfer protein TraG</fullName>
    </submittedName>
</protein>
<dbReference type="Proteomes" id="UP000519023">
    <property type="component" value="Unassembled WGS sequence"/>
</dbReference>
<dbReference type="PANTHER" id="PTHR37937">
    <property type="entry name" value="CONJUGATIVE TRANSFER: DNA TRANSPORT"/>
    <property type="match status" value="1"/>
</dbReference>
<evidence type="ECO:0000256" key="6">
    <source>
        <dbReference type="ARBA" id="ARBA00023136"/>
    </source>
</evidence>
<dbReference type="GO" id="GO:0005886">
    <property type="term" value="C:plasma membrane"/>
    <property type="evidence" value="ECO:0007669"/>
    <property type="project" value="UniProtKB-SubCell"/>
</dbReference>
<evidence type="ECO:0000256" key="5">
    <source>
        <dbReference type="ARBA" id="ARBA00022989"/>
    </source>
</evidence>
<dbReference type="AlphaFoldDB" id="A0A7X9WY91"/>
<feature type="transmembrane region" description="Helical" evidence="8">
    <location>
        <begin position="76"/>
        <end position="96"/>
    </location>
</feature>
<feature type="region of interest" description="Disordered" evidence="7">
    <location>
        <begin position="584"/>
        <end position="686"/>
    </location>
</feature>
<accession>A0A7X9WY91</accession>
<comment type="similarity">
    <text evidence="2">Belongs to the VirD4/TraG family.</text>
</comment>
<evidence type="ECO:0000256" key="8">
    <source>
        <dbReference type="SAM" id="Phobius"/>
    </source>
</evidence>
<dbReference type="InterPro" id="IPR003688">
    <property type="entry name" value="TraG/VirD4"/>
</dbReference>
<dbReference type="SUPFAM" id="SSF52540">
    <property type="entry name" value="P-loop containing nucleoside triphosphate hydrolases"/>
    <property type="match status" value="1"/>
</dbReference>
<dbReference type="RefSeq" id="WP_169574483.1">
    <property type="nucleotide sequence ID" value="NZ_JABBFV010000016.1"/>
</dbReference>
<keyword evidence="4 8" id="KW-0812">Transmembrane</keyword>
<proteinExistence type="inferred from homology"/>
<dbReference type="NCBIfam" id="NF010450">
    <property type="entry name" value="PRK13876.1"/>
    <property type="match status" value="1"/>
</dbReference>
<keyword evidence="6 8" id="KW-0472">Membrane</keyword>
<evidence type="ECO:0000256" key="4">
    <source>
        <dbReference type="ARBA" id="ARBA00022692"/>
    </source>
</evidence>
<comment type="caution">
    <text evidence="9">The sequence shown here is derived from an EMBL/GenBank/DDBJ whole genome shotgun (WGS) entry which is preliminary data.</text>
</comment>
<organism evidence="9 10">
    <name type="scientific">Sphingobium psychrophilum</name>
    <dbReference type="NCBI Taxonomy" id="2728834"/>
    <lineage>
        <taxon>Bacteria</taxon>
        <taxon>Pseudomonadati</taxon>
        <taxon>Pseudomonadota</taxon>
        <taxon>Alphaproteobacteria</taxon>
        <taxon>Sphingomonadales</taxon>
        <taxon>Sphingomonadaceae</taxon>
        <taxon>Sphingobium</taxon>
    </lineage>
</organism>